<reference evidence="2" key="1">
    <citation type="submission" date="2022-08" db="EMBL/GenBank/DDBJ databases">
        <title>Novel Bdellovibrio Species Isolated from Svalbard: Designation Bdellovibrio svalbardensis.</title>
        <authorList>
            <person name="Mitchell R.J."/>
            <person name="Choi S.Y."/>
        </authorList>
    </citation>
    <scope>NUCLEOTIDE SEQUENCE</scope>
    <source>
        <strain evidence="2">PAP01</strain>
    </source>
</reference>
<keyword evidence="3" id="KW-1185">Reference proteome</keyword>
<dbReference type="InterPro" id="IPR001296">
    <property type="entry name" value="Glyco_trans_1"/>
</dbReference>
<comment type="caution">
    <text evidence="2">The sequence shown here is derived from an EMBL/GenBank/DDBJ whole genome shotgun (WGS) entry which is preliminary data.</text>
</comment>
<evidence type="ECO:0000313" key="2">
    <source>
        <dbReference type="EMBL" id="MDG0817361.1"/>
    </source>
</evidence>
<dbReference type="PANTHER" id="PTHR12526:SF630">
    <property type="entry name" value="GLYCOSYLTRANSFERASE"/>
    <property type="match status" value="1"/>
</dbReference>
<dbReference type="CDD" id="cd03811">
    <property type="entry name" value="GT4_GT28_WabH-like"/>
    <property type="match status" value="1"/>
</dbReference>
<accession>A0ABT6DKG1</accession>
<dbReference type="PANTHER" id="PTHR12526">
    <property type="entry name" value="GLYCOSYLTRANSFERASE"/>
    <property type="match status" value="1"/>
</dbReference>
<gene>
    <name evidence="2" type="ORF">NWE73_13350</name>
</gene>
<feature type="domain" description="Glycosyl transferase family 1" evidence="1">
    <location>
        <begin position="199"/>
        <end position="353"/>
    </location>
</feature>
<name>A0ABT6DKG1_9BACT</name>
<dbReference type="Proteomes" id="UP001152321">
    <property type="component" value="Unassembled WGS sequence"/>
</dbReference>
<proteinExistence type="predicted"/>
<dbReference type="Gene3D" id="3.40.50.2000">
    <property type="entry name" value="Glycogen Phosphorylase B"/>
    <property type="match status" value="2"/>
</dbReference>
<dbReference type="Pfam" id="PF00534">
    <property type="entry name" value="Glycos_transf_1"/>
    <property type="match status" value="1"/>
</dbReference>
<dbReference type="SUPFAM" id="SSF53756">
    <property type="entry name" value="UDP-Glycosyltransferase/glycogen phosphorylase"/>
    <property type="match status" value="1"/>
</dbReference>
<evidence type="ECO:0000259" key="1">
    <source>
        <dbReference type="Pfam" id="PF00534"/>
    </source>
</evidence>
<dbReference type="EMBL" id="JANRMI010000004">
    <property type="protein sequence ID" value="MDG0817361.1"/>
    <property type="molecule type" value="Genomic_DNA"/>
</dbReference>
<dbReference type="RefSeq" id="WP_277578836.1">
    <property type="nucleotide sequence ID" value="NZ_JANRMI010000004.1"/>
</dbReference>
<organism evidence="2 3">
    <name type="scientific">Bdellovibrio svalbardensis</name>
    <dbReference type="NCBI Taxonomy" id="2972972"/>
    <lineage>
        <taxon>Bacteria</taxon>
        <taxon>Pseudomonadati</taxon>
        <taxon>Bdellovibrionota</taxon>
        <taxon>Bdellovibrionia</taxon>
        <taxon>Bdellovibrionales</taxon>
        <taxon>Pseudobdellovibrionaceae</taxon>
        <taxon>Bdellovibrio</taxon>
    </lineage>
</organism>
<protein>
    <submittedName>
        <fullName evidence="2">Glycosyltransferase</fullName>
    </submittedName>
</protein>
<evidence type="ECO:0000313" key="3">
    <source>
        <dbReference type="Proteomes" id="UP001152321"/>
    </source>
</evidence>
<sequence>MKTQHLVFLTEHLSYGGAEVVLVEYLQGIDLSKYDATLVIRDDLGDKNFLLSSIPTGIQVIHLFGAEEVSQKIHVTSSFRKLLVARLKDILAKIDAPKIIIDFSPVLDKVTSKFKNENVILWMHGDKSHMGFMERTKYLLRIRHYKRIVVLCEEMREQMESLFPSLKRKLYIIPNPFNFDRIRTGANDINISATDQELMKNNYVVSVARLVPGKDFQTVIRAAKILKDRGIKYTHYIIGDGNLKNELQSLIDTFNLNDTIHLLGARKNPYPWIKNSLFFVHSAHREGFGLVIVEAMSLGKAVIASRCPVGPAEILGNGAYGKIYPMQDSIALADLIEEFLANPAEVVAFKEKSLQRANDFSIQNILPKLYKLLEEFE</sequence>